<comment type="caution">
    <text evidence="2">The sequence shown here is derived from an EMBL/GenBank/DDBJ whole genome shotgun (WGS) entry which is preliminary data.</text>
</comment>
<name>A0AA47MBM3_MERPO</name>
<dbReference type="EMBL" id="JAOPHQ010004916">
    <property type="protein sequence ID" value="KAK0137258.1"/>
    <property type="molecule type" value="Genomic_DNA"/>
</dbReference>
<proteinExistence type="predicted"/>
<dbReference type="Gene3D" id="1.10.10.1070">
    <property type="entry name" value="Zinc finger, BED domain-containing"/>
    <property type="match status" value="1"/>
</dbReference>
<evidence type="ECO:0000313" key="3">
    <source>
        <dbReference type="Proteomes" id="UP001174136"/>
    </source>
</evidence>
<dbReference type="AlphaFoldDB" id="A0AA47MBM3"/>
<dbReference type="Proteomes" id="UP001174136">
    <property type="component" value="Unassembled WGS sequence"/>
</dbReference>
<dbReference type="PANTHER" id="PTHR46481:SF4">
    <property type="entry name" value="ZINC FINGER BED DOMAIN-CONTAINING PROTEIN 4"/>
    <property type="match status" value="1"/>
</dbReference>
<dbReference type="InterPro" id="IPR052035">
    <property type="entry name" value="ZnF_BED_domain_contain"/>
</dbReference>
<keyword evidence="3" id="KW-1185">Reference proteome</keyword>
<protein>
    <submittedName>
        <fullName evidence="2">Zinc finger BED domain-containing protein 1</fullName>
    </submittedName>
</protein>
<dbReference type="PANTHER" id="PTHR46481">
    <property type="entry name" value="ZINC FINGER BED DOMAIN-CONTAINING PROTEIN 4"/>
    <property type="match status" value="1"/>
</dbReference>
<sequence>MLAHLRRHHPSVTIDGTRKRESGKKLQLLPPQPLNRGEGEKSDRAKAINKAMGVFIAKDMQPYAVVEDAGFQHMIKVLESRYNIPSRHHFSNTIIPELYEGTRQRIVKELSNTAYVALTTDGWTSRATETVTAHYINSEWEMKSSVLQTRPLYESHTSEHLSEALTQAVTEWKLERANSTIPVATNNASRECSQCNSWTGTTDRVLCTYC</sequence>
<feature type="compositionally biased region" description="Basic residues" evidence="1">
    <location>
        <begin position="1"/>
        <end position="10"/>
    </location>
</feature>
<organism evidence="2 3">
    <name type="scientific">Merluccius polli</name>
    <name type="common">Benguela hake</name>
    <name type="synonym">Merluccius cadenati</name>
    <dbReference type="NCBI Taxonomy" id="89951"/>
    <lineage>
        <taxon>Eukaryota</taxon>
        <taxon>Metazoa</taxon>
        <taxon>Chordata</taxon>
        <taxon>Craniata</taxon>
        <taxon>Vertebrata</taxon>
        <taxon>Euteleostomi</taxon>
        <taxon>Actinopterygii</taxon>
        <taxon>Neopterygii</taxon>
        <taxon>Teleostei</taxon>
        <taxon>Neoteleostei</taxon>
        <taxon>Acanthomorphata</taxon>
        <taxon>Zeiogadaria</taxon>
        <taxon>Gadariae</taxon>
        <taxon>Gadiformes</taxon>
        <taxon>Gadoidei</taxon>
        <taxon>Merlucciidae</taxon>
        <taxon>Merluccius</taxon>
    </lineage>
</organism>
<dbReference type="SUPFAM" id="SSF53098">
    <property type="entry name" value="Ribonuclease H-like"/>
    <property type="match status" value="1"/>
</dbReference>
<accession>A0AA47MBM3</accession>
<evidence type="ECO:0000256" key="1">
    <source>
        <dbReference type="SAM" id="MobiDB-lite"/>
    </source>
</evidence>
<reference evidence="2" key="1">
    <citation type="journal article" date="2023" name="Front. Mar. Sci.">
        <title>A new Merluccius polli reference genome to investigate the effects of global change in West African waters.</title>
        <authorList>
            <person name="Mateo J.L."/>
            <person name="Blanco-Fernandez C."/>
            <person name="Garcia-Vazquez E."/>
            <person name="Machado-Schiaffino G."/>
        </authorList>
    </citation>
    <scope>NUCLEOTIDE SEQUENCE</scope>
    <source>
        <strain evidence="2">C29</strain>
        <tissue evidence="2">Fin</tissue>
    </source>
</reference>
<feature type="region of interest" description="Disordered" evidence="1">
    <location>
        <begin position="1"/>
        <end position="43"/>
    </location>
</feature>
<evidence type="ECO:0000313" key="2">
    <source>
        <dbReference type="EMBL" id="KAK0137258.1"/>
    </source>
</evidence>
<dbReference type="SUPFAM" id="SSF140996">
    <property type="entry name" value="Hermes dimerisation domain"/>
    <property type="match status" value="1"/>
</dbReference>
<gene>
    <name evidence="2" type="primary">ZBED1_157</name>
    <name evidence="2" type="ORF">N1851_026543</name>
</gene>
<dbReference type="InterPro" id="IPR012337">
    <property type="entry name" value="RNaseH-like_sf"/>
</dbReference>